<dbReference type="AlphaFoldDB" id="A0A1I0C1C9"/>
<evidence type="ECO:0000313" key="9">
    <source>
        <dbReference type="Proteomes" id="UP000199361"/>
    </source>
</evidence>
<dbReference type="Pfam" id="PF00034">
    <property type="entry name" value="Cytochrom_C"/>
    <property type="match status" value="1"/>
</dbReference>
<dbReference type="GO" id="GO:0020037">
    <property type="term" value="F:heme binding"/>
    <property type="evidence" value="ECO:0007669"/>
    <property type="project" value="InterPro"/>
</dbReference>
<dbReference type="InterPro" id="IPR036909">
    <property type="entry name" value="Cyt_c-like_dom_sf"/>
</dbReference>
<reference evidence="8 9" key="1">
    <citation type="submission" date="2016-10" db="EMBL/GenBank/DDBJ databases">
        <authorList>
            <person name="de Groot N.N."/>
        </authorList>
    </citation>
    <scope>NUCLEOTIDE SEQUENCE [LARGE SCALE GENOMIC DNA]</scope>
    <source>
        <strain evidence="8 9">CGMCC 4.5598</strain>
    </source>
</reference>
<dbReference type="PANTHER" id="PTHR33751">
    <property type="entry name" value="CBB3-TYPE CYTOCHROME C OXIDASE SUBUNIT FIXP"/>
    <property type="match status" value="1"/>
</dbReference>
<dbReference type="GO" id="GO:0009055">
    <property type="term" value="F:electron transfer activity"/>
    <property type="evidence" value="ECO:0007669"/>
    <property type="project" value="InterPro"/>
</dbReference>
<feature type="domain" description="Cytochrome c" evidence="7">
    <location>
        <begin position="17"/>
        <end position="185"/>
    </location>
</feature>
<sequence length="227" mass="23016">MIEHVLAGPPSPSPSPSPEERGRDLFGAHCATCHGQGGEGSHRGPSLKGVGAANADYQLSTGRMPIPRPDVRPERHPPAFTEADIAALTSYIAALGPGPAIPQVAPGNVRLGRELYMATCASCHSGAQSGGTLAHGLAAPPLLHSTPTQIAEAVRIGPGAMPAFPPSVLSDAEVNSIASYLTTTRPQLDHGGNPLGGIGPVAEGAVALLAGLGLLLLFIRLIGKRAP</sequence>
<keyword evidence="1 4" id="KW-0349">Heme</keyword>
<dbReference type="EMBL" id="FOHX01000002">
    <property type="protein sequence ID" value="SET13093.1"/>
    <property type="molecule type" value="Genomic_DNA"/>
</dbReference>
<name>A0A1I0C1C9_9ACTN</name>
<evidence type="ECO:0000256" key="6">
    <source>
        <dbReference type="SAM" id="Phobius"/>
    </source>
</evidence>
<organism evidence="8 9">
    <name type="scientific">Nonomuraea wenchangensis</name>
    <dbReference type="NCBI Taxonomy" id="568860"/>
    <lineage>
        <taxon>Bacteria</taxon>
        <taxon>Bacillati</taxon>
        <taxon>Actinomycetota</taxon>
        <taxon>Actinomycetes</taxon>
        <taxon>Streptosporangiales</taxon>
        <taxon>Streptosporangiaceae</taxon>
        <taxon>Nonomuraea</taxon>
    </lineage>
</organism>
<keyword evidence="3 4" id="KW-0408">Iron</keyword>
<dbReference type="GO" id="GO:0046872">
    <property type="term" value="F:metal ion binding"/>
    <property type="evidence" value="ECO:0007669"/>
    <property type="project" value="UniProtKB-KW"/>
</dbReference>
<dbReference type="RefSeq" id="WP_091077518.1">
    <property type="nucleotide sequence ID" value="NZ_FOHX01000002.1"/>
</dbReference>
<dbReference type="InterPro" id="IPR050597">
    <property type="entry name" value="Cytochrome_c_Oxidase_Subunit"/>
</dbReference>
<proteinExistence type="predicted"/>
<dbReference type="SUPFAM" id="SSF46626">
    <property type="entry name" value="Cytochrome c"/>
    <property type="match status" value="2"/>
</dbReference>
<keyword evidence="6" id="KW-0472">Membrane</keyword>
<dbReference type="PANTHER" id="PTHR33751:SF13">
    <property type="entry name" value="CYTOCHROME BC1 COMPLEX CYTOCHROME C SUBUNIT"/>
    <property type="match status" value="1"/>
</dbReference>
<accession>A0A1I0C1C9</accession>
<evidence type="ECO:0000256" key="2">
    <source>
        <dbReference type="ARBA" id="ARBA00022723"/>
    </source>
</evidence>
<evidence type="ECO:0000256" key="3">
    <source>
        <dbReference type="ARBA" id="ARBA00023004"/>
    </source>
</evidence>
<dbReference type="InterPro" id="IPR009056">
    <property type="entry name" value="Cyt_c-like_dom"/>
</dbReference>
<gene>
    <name evidence="8" type="ORF">SAMN05421811_102137</name>
</gene>
<dbReference type="Gene3D" id="1.10.760.10">
    <property type="entry name" value="Cytochrome c-like domain"/>
    <property type="match status" value="2"/>
</dbReference>
<feature type="region of interest" description="Disordered" evidence="5">
    <location>
        <begin position="1"/>
        <end position="24"/>
    </location>
</feature>
<protein>
    <submittedName>
        <fullName evidence="8">Ubiquinol-cytochrome c reductase cytochrome c subunit</fullName>
    </submittedName>
</protein>
<dbReference type="STRING" id="568860.SAMN05421811_102137"/>
<keyword evidence="9" id="KW-1185">Reference proteome</keyword>
<dbReference type="PROSITE" id="PS51007">
    <property type="entry name" value="CYTC"/>
    <property type="match status" value="1"/>
</dbReference>
<feature type="transmembrane region" description="Helical" evidence="6">
    <location>
        <begin position="204"/>
        <end position="223"/>
    </location>
</feature>
<evidence type="ECO:0000256" key="5">
    <source>
        <dbReference type="SAM" id="MobiDB-lite"/>
    </source>
</evidence>
<evidence type="ECO:0000256" key="4">
    <source>
        <dbReference type="PROSITE-ProRule" id="PRU00433"/>
    </source>
</evidence>
<keyword evidence="2 4" id="KW-0479">Metal-binding</keyword>
<keyword evidence="6" id="KW-0812">Transmembrane</keyword>
<dbReference type="Pfam" id="PF13442">
    <property type="entry name" value="Cytochrome_CBB3"/>
    <property type="match status" value="1"/>
</dbReference>
<evidence type="ECO:0000259" key="7">
    <source>
        <dbReference type="PROSITE" id="PS51007"/>
    </source>
</evidence>
<keyword evidence="6" id="KW-1133">Transmembrane helix</keyword>
<evidence type="ECO:0000313" key="8">
    <source>
        <dbReference type="EMBL" id="SET13093.1"/>
    </source>
</evidence>
<dbReference type="OrthoDB" id="9811281at2"/>
<evidence type="ECO:0000256" key="1">
    <source>
        <dbReference type="ARBA" id="ARBA00022617"/>
    </source>
</evidence>
<dbReference type="Proteomes" id="UP000199361">
    <property type="component" value="Unassembled WGS sequence"/>
</dbReference>